<keyword evidence="8" id="KW-0391">Immunity</keyword>
<dbReference type="PANTHER" id="PTHR11506">
    <property type="entry name" value="LYSOSOME-ASSOCIATED MEMBRANE GLYCOPROTEIN"/>
    <property type="match status" value="1"/>
</dbReference>
<keyword evidence="9 21" id="KW-1133">Transmembrane helix</keyword>
<evidence type="ECO:0000259" key="22">
    <source>
        <dbReference type="Pfam" id="PF01299"/>
    </source>
</evidence>
<evidence type="ECO:0000256" key="5">
    <source>
        <dbReference type="ARBA" id="ARBA00022692"/>
    </source>
</evidence>
<keyword evidence="12 19" id="KW-1015">Disulfide bond</keyword>
<keyword evidence="5 19" id="KW-0812">Transmembrane</keyword>
<dbReference type="Pfam" id="PF01299">
    <property type="entry name" value="Lamp2-like_luminal"/>
    <property type="match status" value="1"/>
</dbReference>
<comment type="similarity">
    <text evidence="19">Belongs to the LAMP family.</text>
</comment>
<dbReference type="GO" id="GO:0072594">
    <property type="term" value="P:establishment of protein localization to organelle"/>
    <property type="evidence" value="ECO:0007669"/>
    <property type="project" value="TreeGrafter"/>
</dbReference>
<feature type="region of interest" description="Disordered" evidence="20">
    <location>
        <begin position="116"/>
        <end position="151"/>
    </location>
</feature>
<feature type="compositionally biased region" description="Polar residues" evidence="20">
    <location>
        <begin position="213"/>
        <end position="231"/>
    </location>
</feature>
<dbReference type="FunFam" id="2.40.160.110:FF:000006">
    <property type="entry name" value="Lysosome-associated membrane glycoprotein 3"/>
    <property type="match status" value="1"/>
</dbReference>
<reference evidence="23" key="3">
    <citation type="submission" date="2025-09" db="UniProtKB">
        <authorList>
            <consortium name="Ensembl"/>
        </authorList>
    </citation>
    <scope>IDENTIFICATION</scope>
</reference>
<dbReference type="Ensembl" id="ENSSSUT00005029326.1">
    <property type="protein sequence ID" value="ENSSSUP00005025639.1"/>
    <property type="gene ID" value="ENSSSUG00005016676.1"/>
</dbReference>
<evidence type="ECO:0000256" key="13">
    <source>
        <dbReference type="ARBA" id="ARBA00023180"/>
    </source>
</evidence>
<comment type="subcellular location">
    <subcellularLocation>
        <location evidence="2">Cell surface</location>
    </subcellularLocation>
    <subcellularLocation>
        <location evidence="4">Cytoplasmic vesicle membrane</location>
        <topology evidence="4">Single-pass type I membrane protein</topology>
    </subcellularLocation>
    <subcellularLocation>
        <location evidence="1">Early endosome membrane</location>
        <topology evidence="1">Single-pass type I membrane protein</topology>
    </subcellularLocation>
    <subcellularLocation>
        <location evidence="3 19">Lysosome membrane</location>
        <topology evidence="3 19">Single-pass type I membrane protein</topology>
    </subcellularLocation>
</comment>
<evidence type="ECO:0000256" key="21">
    <source>
        <dbReference type="SAM" id="Phobius"/>
    </source>
</evidence>
<feature type="compositionally biased region" description="Polar residues" evidence="20">
    <location>
        <begin position="177"/>
        <end position="190"/>
    </location>
</feature>
<dbReference type="GO" id="GO:0005765">
    <property type="term" value="C:lysosomal membrane"/>
    <property type="evidence" value="ECO:0007669"/>
    <property type="project" value="UniProtKB-SubCell"/>
</dbReference>
<name>A0A673UMF2_SURSU</name>
<evidence type="ECO:0000256" key="16">
    <source>
        <dbReference type="ARBA" id="ARBA00060358"/>
    </source>
</evidence>
<dbReference type="Gene3D" id="2.40.160.110">
    <property type="match status" value="1"/>
</dbReference>
<proteinExistence type="inferred from homology"/>
<sequence length="469" mass="50631">MKVTLVSLPQMNEGQREVSSLFLEPALELSSYYSETEKCGVWWQCATEPALGEAAAPLWLPVMPWQLSAAVVLFMALAVILHYGSQTRAKVFPETAEYQPTTAATVQAIAKPFLQPTHQVPPKTSAARSTDGHVTSQRAATTPSSEPPVTIKTLGTTSLVTINSTPSTSPRIHTLVTTLVTPSNSDTTAPGTEASIGSRAPPGSLPPTITPPAHTTGNCPTARKSTQPSNQTNLPATLSPSPPTHTPPAHNTTQTASPATMAPGPTLAPQPSSPKTGIYQVLNGSRLCIKAEMGIELTVQDTESVFSPQRYFNIDPNTTQASGNCGSPKSNLLLNFQGGFVNLTFTKDENSYYISEVRAYLTVSNPEKIYQGMKSAMKMFETMVGHSFKCVSEQSVQLSTHLLLKTMNVQFQAFDFEDDHFGNADECFSDRNRREIPVAVGLSITGLLVILLTAYLVARKRPSRGYERM</sequence>
<keyword evidence="14 19" id="KW-0458">Lysosome</keyword>
<evidence type="ECO:0000256" key="2">
    <source>
        <dbReference type="ARBA" id="ARBA00004241"/>
    </source>
</evidence>
<gene>
    <name evidence="23" type="primary">LAMP3</name>
</gene>
<dbReference type="GO" id="GO:0002250">
    <property type="term" value="P:adaptive immune response"/>
    <property type="evidence" value="ECO:0007669"/>
    <property type="project" value="UniProtKB-KW"/>
</dbReference>
<evidence type="ECO:0000256" key="8">
    <source>
        <dbReference type="ARBA" id="ARBA00022859"/>
    </source>
</evidence>
<evidence type="ECO:0000256" key="11">
    <source>
        <dbReference type="ARBA" id="ARBA00023136"/>
    </source>
</evidence>
<accession>A0A673UMF2</accession>
<keyword evidence="15" id="KW-0968">Cytoplasmic vesicle</keyword>
<keyword evidence="7" id="KW-0967">Endosome</keyword>
<dbReference type="InterPro" id="IPR048528">
    <property type="entry name" value="Lamp2-like_luminal"/>
</dbReference>
<evidence type="ECO:0000256" key="1">
    <source>
        <dbReference type="ARBA" id="ARBA00004158"/>
    </source>
</evidence>
<evidence type="ECO:0000313" key="24">
    <source>
        <dbReference type="Proteomes" id="UP000472268"/>
    </source>
</evidence>
<keyword evidence="6" id="KW-0732">Signal</keyword>
<keyword evidence="10" id="KW-1064">Adaptive immunity</keyword>
<comment type="subunit">
    <text evidence="17">Monomer. Interacts with FURIN.</text>
</comment>
<feature type="transmembrane region" description="Helical" evidence="21">
    <location>
        <begin position="438"/>
        <end position="458"/>
    </location>
</feature>
<dbReference type="InterPro" id="IPR002000">
    <property type="entry name" value="Lysosome-assoc_membr_glycop"/>
</dbReference>
<evidence type="ECO:0000256" key="6">
    <source>
        <dbReference type="ARBA" id="ARBA00022729"/>
    </source>
</evidence>
<evidence type="ECO:0000256" key="18">
    <source>
        <dbReference type="ARBA" id="ARBA00074382"/>
    </source>
</evidence>
<reference evidence="23" key="2">
    <citation type="submission" date="2025-08" db="UniProtKB">
        <authorList>
            <consortium name="Ensembl"/>
        </authorList>
    </citation>
    <scope>IDENTIFICATION</scope>
</reference>
<organism evidence="23 24">
    <name type="scientific">Suricata suricatta</name>
    <name type="common">Meerkat</name>
    <dbReference type="NCBI Taxonomy" id="37032"/>
    <lineage>
        <taxon>Eukaryota</taxon>
        <taxon>Metazoa</taxon>
        <taxon>Chordata</taxon>
        <taxon>Craniata</taxon>
        <taxon>Vertebrata</taxon>
        <taxon>Euteleostomi</taxon>
        <taxon>Mammalia</taxon>
        <taxon>Eutheria</taxon>
        <taxon>Laurasiatheria</taxon>
        <taxon>Carnivora</taxon>
        <taxon>Feliformia</taxon>
        <taxon>Herpestidae</taxon>
        <taxon>Suricata</taxon>
    </lineage>
</organism>
<dbReference type="GO" id="GO:0005886">
    <property type="term" value="C:plasma membrane"/>
    <property type="evidence" value="ECO:0007669"/>
    <property type="project" value="TreeGrafter"/>
</dbReference>
<dbReference type="PANTHER" id="PTHR11506:SF30">
    <property type="entry name" value="LYSOSOME-ASSOCIATED MEMBRANE GLYCOPROTEIN 3"/>
    <property type="match status" value="1"/>
</dbReference>
<evidence type="ECO:0000256" key="14">
    <source>
        <dbReference type="ARBA" id="ARBA00023228"/>
    </source>
</evidence>
<dbReference type="PRINTS" id="PR00336">
    <property type="entry name" value="LYSASSOCTDMP"/>
</dbReference>
<dbReference type="GO" id="GO:0009986">
    <property type="term" value="C:cell surface"/>
    <property type="evidence" value="ECO:0007669"/>
    <property type="project" value="UniProtKB-SubCell"/>
</dbReference>
<dbReference type="AlphaFoldDB" id="A0A673UMF2"/>
<dbReference type="PROSITE" id="PS51407">
    <property type="entry name" value="LAMP_3"/>
    <property type="match status" value="1"/>
</dbReference>
<evidence type="ECO:0000256" key="17">
    <source>
        <dbReference type="ARBA" id="ARBA00063533"/>
    </source>
</evidence>
<evidence type="ECO:0000256" key="7">
    <source>
        <dbReference type="ARBA" id="ARBA00022753"/>
    </source>
</evidence>
<feature type="disulfide bond" evidence="19">
    <location>
        <begin position="390"/>
        <end position="427"/>
    </location>
</feature>
<evidence type="ECO:0000256" key="19">
    <source>
        <dbReference type="PROSITE-ProRule" id="PRU00740"/>
    </source>
</evidence>
<reference evidence="23 24" key="1">
    <citation type="submission" date="2019-05" db="EMBL/GenBank/DDBJ databases">
        <title>A Chromosome-scale Meerkat (S. suricatta) Genome Assembly.</title>
        <authorList>
            <person name="Dudchenko O."/>
            <person name="Lieberman Aiden E."/>
            <person name="Tung J."/>
            <person name="Barreiro L.B."/>
            <person name="Clutton-Brock T.H."/>
        </authorList>
    </citation>
    <scope>NUCLEOTIDE SEQUENCE [LARGE SCALE GENOMIC DNA]</scope>
</reference>
<dbReference type="GO" id="GO:0031902">
    <property type="term" value="C:late endosome membrane"/>
    <property type="evidence" value="ECO:0007669"/>
    <property type="project" value="TreeGrafter"/>
</dbReference>
<evidence type="ECO:0000256" key="4">
    <source>
        <dbReference type="ARBA" id="ARBA00004358"/>
    </source>
</evidence>
<evidence type="ECO:0000256" key="15">
    <source>
        <dbReference type="ARBA" id="ARBA00023329"/>
    </source>
</evidence>
<feature type="compositionally biased region" description="Polar residues" evidence="20">
    <location>
        <begin position="126"/>
        <end position="144"/>
    </location>
</feature>
<feature type="region of interest" description="Disordered" evidence="20">
    <location>
        <begin position="177"/>
        <end position="277"/>
    </location>
</feature>
<keyword evidence="13" id="KW-0325">Glycoprotein</keyword>
<evidence type="ECO:0000256" key="20">
    <source>
        <dbReference type="SAM" id="MobiDB-lite"/>
    </source>
</evidence>
<dbReference type="GO" id="GO:0031901">
    <property type="term" value="C:early endosome membrane"/>
    <property type="evidence" value="ECO:0007669"/>
    <property type="project" value="UniProtKB-SubCell"/>
</dbReference>
<keyword evidence="24" id="KW-1185">Reference proteome</keyword>
<evidence type="ECO:0000256" key="10">
    <source>
        <dbReference type="ARBA" id="ARBA00023130"/>
    </source>
</evidence>
<evidence type="ECO:0000256" key="12">
    <source>
        <dbReference type="ARBA" id="ARBA00023157"/>
    </source>
</evidence>
<evidence type="ECO:0000256" key="9">
    <source>
        <dbReference type="ARBA" id="ARBA00022989"/>
    </source>
</evidence>
<comment type="function">
    <text evidence="16">Lysosomal membrane glycoprotein which plays a role in the unfolded protein response (UPR) that contributes to protein degradation and cell survival during proteasomal dysfunction. Plays a role in the process of fusion of the lysosome with the autophagosome, thereby modulating the autophagic process. Promotes hepatocellular lipogenesis through activation of the PI3K/Akt pathway. May also play a role in dendritic cell function and in adaptive immunity.</text>
</comment>
<dbReference type="OMA" id="QLLFVNM"/>
<keyword evidence="11 19" id="KW-0472">Membrane</keyword>
<evidence type="ECO:0000256" key="3">
    <source>
        <dbReference type="ARBA" id="ARBA00004352"/>
    </source>
</evidence>
<dbReference type="Proteomes" id="UP000472268">
    <property type="component" value="Chromosome 5"/>
</dbReference>
<comment type="caution">
    <text evidence="19">Lacks conserved residue(s) required for the propagation of feature annotation.</text>
</comment>
<feature type="domain" description="Lysosome-associated membrane glycoprotein 2-like luminal" evidence="22">
    <location>
        <begin position="274"/>
        <end position="417"/>
    </location>
</feature>
<evidence type="ECO:0000313" key="23">
    <source>
        <dbReference type="Ensembl" id="ENSSSUP00005025639.1"/>
    </source>
</evidence>
<protein>
    <recommendedName>
        <fullName evidence="18">Lysosome-associated membrane glycoprotein 3</fullName>
    </recommendedName>
</protein>